<comment type="caution">
    <text evidence="3">The sequence shown here is derived from an EMBL/GenBank/DDBJ whole genome shotgun (WGS) entry which is preliminary data.</text>
</comment>
<keyword evidence="1" id="KW-0812">Transmembrane</keyword>
<accession>A0A9P5U0Z8</accession>
<feature type="transmembrane region" description="Helical" evidence="1">
    <location>
        <begin position="70"/>
        <end position="89"/>
    </location>
</feature>
<feature type="domain" description="DUF6535" evidence="2">
    <location>
        <begin position="46"/>
        <end position="215"/>
    </location>
</feature>
<keyword evidence="1" id="KW-0472">Membrane</keyword>
<dbReference type="Pfam" id="PF20153">
    <property type="entry name" value="DUF6535"/>
    <property type="match status" value="1"/>
</dbReference>
<gene>
    <name evidence="3" type="ORF">BDP27DRAFT_1338691</name>
</gene>
<dbReference type="AlphaFoldDB" id="A0A9P5U0Z8"/>
<feature type="transmembrane region" description="Helical" evidence="1">
    <location>
        <begin position="147"/>
        <end position="169"/>
    </location>
</feature>
<sequence length="215" mass="24043">MTTENTSQRKTNSRQNAYQQVLNDDYEHRFPEDPFLEETGPNARVWRTYLAESSIFDENMIGEARDGLDAMLVFAGLFSAVVTSFLVQASENLQVDFTEVSANLLYELIAVQRAVANGISTNAVPASPLNPSTKFVPSTLDVWLNGLWAVSLSFSLVVALASVLIKQWLHHYMSFRSGTPGERSHIRQYRFAGFDSWQVLTIIGLLPIIMHGSLL</sequence>
<feature type="non-terminal residue" evidence="3">
    <location>
        <position position="215"/>
    </location>
</feature>
<evidence type="ECO:0000313" key="4">
    <source>
        <dbReference type="Proteomes" id="UP000772434"/>
    </source>
</evidence>
<keyword evidence="1" id="KW-1133">Transmembrane helix</keyword>
<evidence type="ECO:0000259" key="2">
    <source>
        <dbReference type="Pfam" id="PF20153"/>
    </source>
</evidence>
<dbReference type="InterPro" id="IPR045338">
    <property type="entry name" value="DUF6535"/>
</dbReference>
<proteinExistence type="predicted"/>
<organism evidence="3 4">
    <name type="scientific">Rhodocollybia butyracea</name>
    <dbReference type="NCBI Taxonomy" id="206335"/>
    <lineage>
        <taxon>Eukaryota</taxon>
        <taxon>Fungi</taxon>
        <taxon>Dikarya</taxon>
        <taxon>Basidiomycota</taxon>
        <taxon>Agaricomycotina</taxon>
        <taxon>Agaricomycetes</taxon>
        <taxon>Agaricomycetidae</taxon>
        <taxon>Agaricales</taxon>
        <taxon>Marasmiineae</taxon>
        <taxon>Omphalotaceae</taxon>
        <taxon>Rhodocollybia</taxon>
    </lineage>
</organism>
<feature type="transmembrane region" description="Helical" evidence="1">
    <location>
        <begin position="189"/>
        <end position="210"/>
    </location>
</feature>
<reference evidence="3" key="1">
    <citation type="submission" date="2020-11" db="EMBL/GenBank/DDBJ databases">
        <authorList>
            <consortium name="DOE Joint Genome Institute"/>
            <person name="Ahrendt S."/>
            <person name="Riley R."/>
            <person name="Andreopoulos W."/>
            <person name="Labutti K."/>
            <person name="Pangilinan J."/>
            <person name="Ruiz-Duenas F.J."/>
            <person name="Barrasa J.M."/>
            <person name="Sanchez-Garcia M."/>
            <person name="Camarero S."/>
            <person name="Miyauchi S."/>
            <person name="Serrano A."/>
            <person name="Linde D."/>
            <person name="Babiker R."/>
            <person name="Drula E."/>
            <person name="Ayuso-Fernandez I."/>
            <person name="Pacheco R."/>
            <person name="Padilla G."/>
            <person name="Ferreira P."/>
            <person name="Barriuso J."/>
            <person name="Kellner H."/>
            <person name="Castanera R."/>
            <person name="Alfaro M."/>
            <person name="Ramirez L."/>
            <person name="Pisabarro A.G."/>
            <person name="Kuo A."/>
            <person name="Tritt A."/>
            <person name="Lipzen A."/>
            <person name="He G."/>
            <person name="Yan M."/>
            <person name="Ng V."/>
            <person name="Cullen D."/>
            <person name="Martin F."/>
            <person name="Rosso M.-N."/>
            <person name="Henrissat B."/>
            <person name="Hibbett D."/>
            <person name="Martinez A.T."/>
            <person name="Grigoriev I.V."/>
        </authorList>
    </citation>
    <scope>NUCLEOTIDE SEQUENCE</scope>
    <source>
        <strain evidence="3">AH 40177</strain>
    </source>
</reference>
<name>A0A9P5U0Z8_9AGAR</name>
<keyword evidence="4" id="KW-1185">Reference proteome</keyword>
<dbReference type="OrthoDB" id="3219854at2759"/>
<evidence type="ECO:0000313" key="3">
    <source>
        <dbReference type="EMBL" id="KAF9061068.1"/>
    </source>
</evidence>
<evidence type="ECO:0000256" key="1">
    <source>
        <dbReference type="SAM" id="Phobius"/>
    </source>
</evidence>
<dbReference type="EMBL" id="JADNRY010000215">
    <property type="protein sequence ID" value="KAF9061068.1"/>
    <property type="molecule type" value="Genomic_DNA"/>
</dbReference>
<dbReference type="Proteomes" id="UP000772434">
    <property type="component" value="Unassembled WGS sequence"/>
</dbReference>
<protein>
    <recommendedName>
        <fullName evidence="2">DUF6535 domain-containing protein</fullName>
    </recommendedName>
</protein>